<dbReference type="InterPro" id="IPR032816">
    <property type="entry name" value="VTT_dom"/>
</dbReference>
<name>A0A7G6E1Y1_THEFR</name>
<dbReference type="EMBL" id="CP045798">
    <property type="protein sequence ID" value="QNB46085.1"/>
    <property type="molecule type" value="Genomic_DNA"/>
</dbReference>
<evidence type="ECO:0000313" key="9">
    <source>
        <dbReference type="Proteomes" id="UP000515847"/>
    </source>
</evidence>
<dbReference type="InterPro" id="IPR015414">
    <property type="entry name" value="TMEM64"/>
</dbReference>
<keyword evidence="9" id="KW-1185">Reference proteome</keyword>
<comment type="caution">
    <text evidence="6">Lacks conserved residue(s) required for the propagation of feature annotation.</text>
</comment>
<dbReference type="PANTHER" id="PTHR12677:SF59">
    <property type="entry name" value="GOLGI APPARATUS MEMBRANE PROTEIN TVP38-RELATED"/>
    <property type="match status" value="1"/>
</dbReference>
<organism evidence="8 9">
    <name type="scientific">Thermanaerosceptrum fracticalcis</name>
    <dbReference type="NCBI Taxonomy" id="1712410"/>
    <lineage>
        <taxon>Bacteria</taxon>
        <taxon>Bacillati</taxon>
        <taxon>Bacillota</taxon>
        <taxon>Clostridia</taxon>
        <taxon>Eubacteriales</taxon>
        <taxon>Peptococcaceae</taxon>
        <taxon>Thermanaerosceptrum</taxon>
    </lineage>
</organism>
<dbReference type="GO" id="GO:0005886">
    <property type="term" value="C:plasma membrane"/>
    <property type="evidence" value="ECO:0007669"/>
    <property type="project" value="UniProtKB-SubCell"/>
</dbReference>
<accession>A0A7G6E1Y1</accession>
<dbReference type="PANTHER" id="PTHR12677">
    <property type="entry name" value="GOLGI APPARATUS MEMBRANE PROTEIN TVP38-RELATED"/>
    <property type="match status" value="1"/>
</dbReference>
<keyword evidence="2 6" id="KW-1003">Cell membrane</keyword>
<dbReference type="Proteomes" id="UP000515847">
    <property type="component" value="Chromosome"/>
</dbReference>
<comment type="subcellular location">
    <subcellularLocation>
        <location evidence="1 6">Cell membrane</location>
        <topology evidence="1 6">Multi-pass membrane protein</topology>
    </subcellularLocation>
</comment>
<proteinExistence type="inferred from homology"/>
<gene>
    <name evidence="8" type="ORF">BR63_07015</name>
</gene>
<protein>
    <recommendedName>
        <fullName evidence="6">TVP38/TMEM64 family membrane protein</fullName>
    </recommendedName>
</protein>
<evidence type="ECO:0000256" key="1">
    <source>
        <dbReference type="ARBA" id="ARBA00004651"/>
    </source>
</evidence>
<feature type="transmembrane region" description="Helical" evidence="6">
    <location>
        <begin position="135"/>
        <end position="154"/>
    </location>
</feature>
<evidence type="ECO:0000313" key="8">
    <source>
        <dbReference type="EMBL" id="QNB46085.1"/>
    </source>
</evidence>
<feature type="transmembrane region" description="Helical" evidence="6">
    <location>
        <begin position="186"/>
        <end position="208"/>
    </location>
</feature>
<sequence length="222" mass="24777">MDEEPDMIKKILLVLLTIGAIFYWGADLVAILATGNMTALKELILRGGYLAPLISFALIIIQAFISPLPSVMIFIANGIIFGSWGGFLISWVGSLCSAVVCFGLIRYLGLNITAPPRILASMIKLIEEYQDQAVFVARVLPFVPFDLASYAFALTHVRLKTFLVGTALGQTPAILFYSLWGREQYAWYINLGGILVWVAVISVIYYVWQKMRKKKEKMENVT</sequence>
<keyword evidence="4 6" id="KW-1133">Transmembrane helix</keyword>
<evidence type="ECO:0000256" key="5">
    <source>
        <dbReference type="ARBA" id="ARBA00023136"/>
    </source>
</evidence>
<feature type="transmembrane region" description="Helical" evidence="6">
    <location>
        <begin position="53"/>
        <end position="76"/>
    </location>
</feature>
<comment type="similarity">
    <text evidence="6">Belongs to the TVP38/TMEM64 family.</text>
</comment>
<dbReference type="KEGG" id="tfr:BR63_07015"/>
<evidence type="ECO:0000256" key="2">
    <source>
        <dbReference type="ARBA" id="ARBA00022475"/>
    </source>
</evidence>
<feature type="domain" description="VTT" evidence="7">
    <location>
        <begin position="68"/>
        <end position="182"/>
    </location>
</feature>
<reference evidence="8 9" key="1">
    <citation type="journal article" date="2019" name="Front. Microbiol.">
        <title>Thermoanaerosceptrum fracticalcis gen. nov. sp. nov., a Novel Fumarate-Fermenting Microorganism From a Deep Fractured Carbonate Aquifer of the US Great Basin.</title>
        <authorList>
            <person name="Hamilton-Brehm S.D."/>
            <person name="Stewart L.E."/>
            <person name="Zavarin M."/>
            <person name="Caldwell M."/>
            <person name="Lawson P.A."/>
            <person name="Onstott T.C."/>
            <person name="Grzymski J."/>
            <person name="Neveux I."/>
            <person name="Lollar B.S."/>
            <person name="Russell C.E."/>
            <person name="Moser D.P."/>
        </authorList>
    </citation>
    <scope>NUCLEOTIDE SEQUENCE [LARGE SCALE GENOMIC DNA]</scope>
    <source>
        <strain evidence="8 9">DRI-13</strain>
    </source>
</reference>
<evidence type="ECO:0000256" key="6">
    <source>
        <dbReference type="RuleBase" id="RU366058"/>
    </source>
</evidence>
<keyword evidence="5 6" id="KW-0472">Membrane</keyword>
<feature type="transmembrane region" description="Helical" evidence="6">
    <location>
        <begin position="12"/>
        <end position="33"/>
    </location>
</feature>
<evidence type="ECO:0000256" key="3">
    <source>
        <dbReference type="ARBA" id="ARBA00022692"/>
    </source>
</evidence>
<evidence type="ECO:0000256" key="4">
    <source>
        <dbReference type="ARBA" id="ARBA00022989"/>
    </source>
</evidence>
<dbReference type="AlphaFoldDB" id="A0A7G6E1Y1"/>
<keyword evidence="3 6" id="KW-0812">Transmembrane</keyword>
<evidence type="ECO:0000259" key="7">
    <source>
        <dbReference type="Pfam" id="PF09335"/>
    </source>
</evidence>
<dbReference type="Pfam" id="PF09335">
    <property type="entry name" value="VTT_dom"/>
    <property type="match status" value="1"/>
</dbReference>